<dbReference type="PANTHER" id="PTHR42923">
    <property type="entry name" value="PROTOPORPHYRINOGEN OXIDASE"/>
    <property type="match status" value="1"/>
</dbReference>
<keyword evidence="4 6" id="KW-0560">Oxidoreductase</keyword>
<accession>A0A521G406</accession>
<dbReference type="Gene3D" id="3.50.50.60">
    <property type="entry name" value="FAD/NAD(P)-binding domain"/>
    <property type="match status" value="1"/>
</dbReference>
<dbReference type="InterPro" id="IPR036188">
    <property type="entry name" value="FAD/NAD-bd_sf"/>
</dbReference>
<evidence type="ECO:0000256" key="3">
    <source>
        <dbReference type="ARBA" id="ARBA00022827"/>
    </source>
</evidence>
<evidence type="ECO:0000256" key="4">
    <source>
        <dbReference type="ARBA" id="ARBA00023002"/>
    </source>
</evidence>
<dbReference type="AlphaFoldDB" id="A0A521G406"/>
<dbReference type="InterPro" id="IPR050464">
    <property type="entry name" value="Zeta_carotene_desat/Oxidored"/>
</dbReference>
<proteinExistence type="inferred from homology"/>
<dbReference type="Proteomes" id="UP000316238">
    <property type="component" value="Unassembled WGS sequence"/>
</dbReference>
<dbReference type="Pfam" id="PF01593">
    <property type="entry name" value="Amino_oxidase"/>
    <property type="match status" value="1"/>
</dbReference>
<dbReference type="InterPro" id="IPR002937">
    <property type="entry name" value="Amino_oxidase"/>
</dbReference>
<dbReference type="InterPro" id="IPR004572">
    <property type="entry name" value="Protoporphyrinogen_oxidase"/>
</dbReference>
<gene>
    <name evidence="8" type="ORF">CDV28_104105</name>
</gene>
<evidence type="ECO:0000256" key="1">
    <source>
        <dbReference type="ARBA" id="ARBA00001974"/>
    </source>
</evidence>
<dbReference type="SUPFAM" id="SSF51905">
    <property type="entry name" value="FAD/NAD(P)-binding domain"/>
    <property type="match status" value="1"/>
</dbReference>
<dbReference type="GO" id="GO:0004729">
    <property type="term" value="F:oxygen-dependent protoporphyrinogen oxidase activity"/>
    <property type="evidence" value="ECO:0007669"/>
    <property type="project" value="UniProtKB-UniRule"/>
</dbReference>
<evidence type="ECO:0000256" key="5">
    <source>
        <dbReference type="ARBA" id="ARBA00023133"/>
    </source>
</evidence>
<comment type="cofactor">
    <cofactor evidence="1 6">
        <name>FAD</name>
        <dbReference type="ChEBI" id="CHEBI:57692"/>
    </cofactor>
</comment>
<dbReference type="EMBL" id="NQJD01000004">
    <property type="protein sequence ID" value="TAA75759.1"/>
    <property type="molecule type" value="Genomic_DNA"/>
</dbReference>
<evidence type="ECO:0000259" key="7">
    <source>
        <dbReference type="Pfam" id="PF01593"/>
    </source>
</evidence>
<comment type="pathway">
    <text evidence="6">Porphyrin-containing compound metabolism; protoheme biosynthesis.</text>
</comment>
<evidence type="ECO:0000313" key="9">
    <source>
        <dbReference type="Proteomes" id="UP000316238"/>
    </source>
</evidence>
<dbReference type="PANTHER" id="PTHR42923:SF3">
    <property type="entry name" value="PROTOPORPHYRINOGEN OXIDASE"/>
    <property type="match status" value="1"/>
</dbReference>
<evidence type="ECO:0000256" key="2">
    <source>
        <dbReference type="ARBA" id="ARBA00022630"/>
    </source>
</evidence>
<protein>
    <recommendedName>
        <fullName evidence="6">Coproporphyrinogen III oxidase</fullName>
        <ecNumber evidence="6">1.3.3.15</ecNumber>
    </recommendedName>
</protein>
<reference evidence="8" key="1">
    <citation type="submission" date="2017-07" db="EMBL/GenBank/DDBJ databases">
        <title>The cable genome - Insights into the physiology and evolution of filamentous bacteria capable of sulfide oxidation via long distance electron transfer.</title>
        <authorList>
            <person name="Thorup C."/>
            <person name="Bjerg J.T."/>
            <person name="Schreiber L."/>
            <person name="Nielsen L.P."/>
            <person name="Kjeldsen K.U."/>
            <person name="Boesen T."/>
            <person name="Boggild A."/>
            <person name="Meysman F."/>
            <person name="Geelhoed J."/>
            <person name="Schramm A."/>
        </authorList>
    </citation>
    <scope>NUCLEOTIDE SEQUENCE [LARGE SCALE GENOMIC DNA]</scope>
    <source>
        <strain evidence="8">GS</strain>
    </source>
</reference>
<dbReference type="GO" id="GO:0006783">
    <property type="term" value="P:heme biosynthetic process"/>
    <property type="evidence" value="ECO:0007669"/>
    <property type="project" value="UniProtKB-UniRule"/>
</dbReference>
<organism evidence="8 9">
    <name type="scientific">Candidatus Electronema aureum</name>
    <dbReference type="NCBI Taxonomy" id="2005002"/>
    <lineage>
        <taxon>Bacteria</taxon>
        <taxon>Pseudomonadati</taxon>
        <taxon>Thermodesulfobacteriota</taxon>
        <taxon>Desulfobulbia</taxon>
        <taxon>Desulfobulbales</taxon>
        <taxon>Desulfobulbaceae</taxon>
        <taxon>Candidatus Electronema</taxon>
    </lineage>
</organism>
<evidence type="ECO:0000256" key="6">
    <source>
        <dbReference type="RuleBase" id="RU364052"/>
    </source>
</evidence>
<dbReference type="Gene3D" id="3.90.660.20">
    <property type="entry name" value="Protoporphyrinogen oxidase, mitochondrial, domain 2"/>
    <property type="match status" value="1"/>
</dbReference>
<keyword evidence="9" id="KW-1185">Reference proteome</keyword>
<dbReference type="NCBIfam" id="TIGR00562">
    <property type="entry name" value="proto_IX_ox"/>
    <property type="match status" value="1"/>
</dbReference>
<comment type="function">
    <text evidence="6">Involved in coproporphyrin-dependent heme b biosynthesis. Catalyzes the oxidation of coproporphyrinogen III to coproporphyrin III.</text>
</comment>
<sequence>MNSSKDVLIIGAGLSGLAAATFLKHKQPDISLLVIEREEQPGGAVRSHLEEGYLAEGGPHGFLDNCLESRVLIHEAGLANEVEKAPLSKFVRYICLDGKLNLIPQSPGKIIKAPLMSWPAKFRVMADLWKKPLPDEPTVAEWIEHRFGKAMLPFADAVFTGTYAGDIERLKIEGVMPGLRKLELEHGSVLRGGIAKMLAARKEKKDKKRKGLPAMTSFRTGMARLPQAMAAKLIPNQEIMYRTAARSVEQTGNGWLVRTGQLELHARHLIIALPVNRCLELLVGAGLPEPPMQSIPEAKLATVAMGFAADKAQVPFGFGYLAPEQEQRFALGTLFSSHMFPGRAPEGHLLVETLVGGRRHPERLELPDEEIVARAYEDIKQLMELPDPPVFSRVLRPRWGIPQMEEGYPALLAWRNQMHEMLDSLHICGFGWQGIGINDMHKEAWKVAKRILSGVQDGGTAEIKGVYF</sequence>
<keyword evidence="2 6" id="KW-0285">Flavoprotein</keyword>
<evidence type="ECO:0000313" key="8">
    <source>
        <dbReference type="EMBL" id="TAA75759.1"/>
    </source>
</evidence>
<comment type="caution">
    <text evidence="8">The sequence shown here is derived from an EMBL/GenBank/DDBJ whole genome shotgun (WGS) entry which is preliminary data.</text>
</comment>
<name>A0A521G406_9BACT</name>
<dbReference type="GO" id="GO:0005737">
    <property type="term" value="C:cytoplasm"/>
    <property type="evidence" value="ECO:0007669"/>
    <property type="project" value="UniProtKB-SubCell"/>
</dbReference>
<dbReference type="SUPFAM" id="SSF54373">
    <property type="entry name" value="FAD-linked reductases, C-terminal domain"/>
    <property type="match status" value="1"/>
</dbReference>
<keyword evidence="3 6" id="KW-0274">FAD</keyword>
<dbReference type="EC" id="1.3.3.15" evidence="6"/>
<keyword evidence="5 6" id="KW-0350">Heme biosynthesis</keyword>
<comment type="subcellular location">
    <subcellularLocation>
        <location evidence="6">Cytoplasm</location>
    </subcellularLocation>
</comment>
<comment type="catalytic activity">
    <reaction evidence="6">
        <text>coproporphyrinogen III + 3 O2 = coproporphyrin III + 3 H2O2</text>
        <dbReference type="Rhea" id="RHEA:43436"/>
        <dbReference type="ChEBI" id="CHEBI:15379"/>
        <dbReference type="ChEBI" id="CHEBI:16240"/>
        <dbReference type="ChEBI" id="CHEBI:57309"/>
        <dbReference type="ChEBI" id="CHEBI:131725"/>
        <dbReference type="EC" id="1.3.3.15"/>
    </reaction>
</comment>
<comment type="similarity">
    <text evidence="6">Belongs to the protoporphyrinogen/coproporphyrinogen oxidase family. Coproporphyrinogen III oxidase subfamily.</text>
</comment>
<feature type="domain" description="Amine oxidase" evidence="7">
    <location>
        <begin position="14"/>
        <end position="406"/>
    </location>
</feature>
<dbReference type="Gene3D" id="1.10.3110.10">
    <property type="entry name" value="protoporphyrinogen ix oxidase, domain 3"/>
    <property type="match status" value="1"/>
</dbReference>
<keyword evidence="6" id="KW-0963">Cytoplasm</keyword>